<proteinExistence type="inferred from homology"/>
<evidence type="ECO:0000256" key="2">
    <source>
        <dbReference type="PROSITE-ProRule" id="PRU01240"/>
    </source>
</evidence>
<evidence type="ECO:0000256" key="1">
    <source>
        <dbReference type="ARBA" id="ARBA00011073"/>
    </source>
</evidence>
<dbReference type="Proteomes" id="UP001519294">
    <property type="component" value="Unassembled WGS sequence"/>
</dbReference>
<organism evidence="4 5">
    <name type="scientific">Virgibacillus alimentarius</name>
    <dbReference type="NCBI Taxonomy" id="698769"/>
    <lineage>
        <taxon>Bacteria</taxon>
        <taxon>Bacillati</taxon>
        <taxon>Bacillota</taxon>
        <taxon>Bacilli</taxon>
        <taxon>Bacillales</taxon>
        <taxon>Bacillaceae</taxon>
        <taxon>Virgibacillus</taxon>
    </lineage>
</organism>
<dbReference type="Gene3D" id="3.40.50.200">
    <property type="entry name" value="Peptidase S8/S53 domain"/>
    <property type="match status" value="1"/>
</dbReference>
<comment type="caution">
    <text evidence="2">Lacks conserved residue(s) required for the propagation of feature annotation.</text>
</comment>
<evidence type="ECO:0000313" key="4">
    <source>
        <dbReference type="EMBL" id="MBP2258276.1"/>
    </source>
</evidence>
<keyword evidence="4" id="KW-0645">Protease</keyword>
<reference evidence="4 5" key="1">
    <citation type="submission" date="2021-03" db="EMBL/GenBank/DDBJ databases">
        <title>Genomic Encyclopedia of Type Strains, Phase IV (KMG-IV): sequencing the most valuable type-strain genomes for metagenomic binning, comparative biology and taxonomic classification.</title>
        <authorList>
            <person name="Goeker M."/>
        </authorList>
    </citation>
    <scope>NUCLEOTIDE SEQUENCE [LARGE SCALE GENOMIC DNA]</scope>
    <source>
        <strain evidence="4 5">DSM 25790</strain>
    </source>
</reference>
<evidence type="ECO:0000313" key="5">
    <source>
        <dbReference type="Proteomes" id="UP001519294"/>
    </source>
</evidence>
<comment type="similarity">
    <text evidence="1 2">Belongs to the peptidase S8 family.</text>
</comment>
<dbReference type="GO" id="GO:0006508">
    <property type="term" value="P:proteolysis"/>
    <property type="evidence" value="ECO:0007669"/>
    <property type="project" value="UniProtKB-KW"/>
</dbReference>
<dbReference type="InterPro" id="IPR036852">
    <property type="entry name" value="Peptidase_S8/S53_dom_sf"/>
</dbReference>
<dbReference type="Pfam" id="PF00082">
    <property type="entry name" value="Peptidase_S8"/>
    <property type="match status" value="1"/>
</dbReference>
<dbReference type="InterPro" id="IPR050131">
    <property type="entry name" value="Peptidase_S8_subtilisin-like"/>
</dbReference>
<dbReference type="InterPro" id="IPR000209">
    <property type="entry name" value="Peptidase_S8/S53_dom"/>
</dbReference>
<dbReference type="PROSITE" id="PS51892">
    <property type="entry name" value="SUBTILASE"/>
    <property type="match status" value="1"/>
</dbReference>
<protein>
    <submittedName>
        <fullName evidence="4">Serine protease AprX</fullName>
        <ecNumber evidence="4">3.4.21.-</ecNumber>
    </submittedName>
</protein>
<dbReference type="PANTHER" id="PTHR43806">
    <property type="entry name" value="PEPTIDASE S8"/>
    <property type="match status" value="1"/>
</dbReference>
<evidence type="ECO:0000259" key="3">
    <source>
        <dbReference type="Pfam" id="PF00082"/>
    </source>
</evidence>
<dbReference type="PANTHER" id="PTHR43806:SF65">
    <property type="entry name" value="SERINE PROTEASE APRX"/>
    <property type="match status" value="1"/>
</dbReference>
<dbReference type="SUPFAM" id="SSF52743">
    <property type="entry name" value="Subtilisin-like"/>
    <property type="match status" value="1"/>
</dbReference>
<feature type="domain" description="Peptidase S8/S53" evidence="3">
    <location>
        <begin position="3"/>
        <end position="80"/>
    </location>
</feature>
<keyword evidence="5" id="KW-1185">Reference proteome</keyword>
<sequence length="94" mass="9961">MSDITAGVDWCIENKCKYDIHILSLSLGSAASEDEGPMVQAVNQAWAEGIIVCAAAGNDGPNEENISSPGICQKIITVGQHIIISLFKQKGCSR</sequence>
<keyword evidence="4" id="KW-0378">Hydrolase</keyword>
<comment type="caution">
    <text evidence="4">The sequence shown here is derived from an EMBL/GenBank/DDBJ whole genome shotgun (WGS) entry which is preliminary data.</text>
</comment>
<gene>
    <name evidence="4" type="ORF">J2Z81_002247</name>
</gene>
<dbReference type="EC" id="3.4.21.-" evidence="4"/>
<accession>A0ABS4S9T8</accession>
<dbReference type="GO" id="GO:0008233">
    <property type="term" value="F:peptidase activity"/>
    <property type="evidence" value="ECO:0007669"/>
    <property type="project" value="UniProtKB-KW"/>
</dbReference>
<dbReference type="EMBL" id="JAGIKX010000023">
    <property type="protein sequence ID" value="MBP2258276.1"/>
    <property type="molecule type" value="Genomic_DNA"/>
</dbReference>
<name>A0ABS4S9T8_9BACI</name>